<gene>
    <name evidence="3" type="ORF">Y10_17920</name>
</gene>
<keyword evidence="1" id="KW-0812">Transmembrane</keyword>
<dbReference type="Proteomes" id="UP001143543">
    <property type="component" value="Unassembled WGS sequence"/>
</dbReference>
<evidence type="ECO:0000259" key="2">
    <source>
        <dbReference type="Pfam" id="PF06580"/>
    </source>
</evidence>
<feature type="domain" description="Signal transduction histidine kinase internal region" evidence="2">
    <location>
        <begin position="194"/>
        <end position="271"/>
    </location>
</feature>
<evidence type="ECO:0000256" key="1">
    <source>
        <dbReference type="SAM" id="Phobius"/>
    </source>
</evidence>
<proteinExistence type="predicted"/>
<evidence type="ECO:0000313" key="3">
    <source>
        <dbReference type="EMBL" id="GLB49424.1"/>
    </source>
</evidence>
<dbReference type="InterPro" id="IPR050640">
    <property type="entry name" value="Bact_2-comp_sensor_kinase"/>
</dbReference>
<accession>A0ABQ5MJ56</accession>
<organism evidence="3 4">
    <name type="scientific">Neptunitalea lumnitzerae</name>
    <dbReference type="NCBI Taxonomy" id="2965509"/>
    <lineage>
        <taxon>Bacteria</taxon>
        <taxon>Pseudomonadati</taxon>
        <taxon>Bacteroidota</taxon>
        <taxon>Flavobacteriia</taxon>
        <taxon>Flavobacteriales</taxon>
        <taxon>Flavobacteriaceae</taxon>
        <taxon>Neptunitalea</taxon>
    </lineage>
</organism>
<dbReference type="Pfam" id="PF06580">
    <property type="entry name" value="His_kinase"/>
    <property type="match status" value="1"/>
</dbReference>
<comment type="caution">
    <text evidence="3">The sequence shown here is derived from an EMBL/GenBank/DDBJ whole genome shotgun (WGS) entry which is preliminary data.</text>
</comment>
<dbReference type="InterPro" id="IPR010559">
    <property type="entry name" value="Sig_transdc_His_kin_internal"/>
</dbReference>
<dbReference type="PANTHER" id="PTHR34220">
    <property type="entry name" value="SENSOR HISTIDINE KINASE YPDA"/>
    <property type="match status" value="1"/>
</dbReference>
<protein>
    <recommendedName>
        <fullName evidence="2">Signal transduction histidine kinase internal region domain-containing protein</fullName>
    </recommendedName>
</protein>
<name>A0ABQ5MJ56_9FLAO</name>
<feature type="transmembrane region" description="Helical" evidence="1">
    <location>
        <begin position="146"/>
        <end position="167"/>
    </location>
</feature>
<keyword evidence="4" id="KW-1185">Reference proteome</keyword>
<evidence type="ECO:0000313" key="4">
    <source>
        <dbReference type="Proteomes" id="UP001143543"/>
    </source>
</evidence>
<keyword evidence="1" id="KW-1133">Transmembrane helix</keyword>
<reference evidence="3" key="1">
    <citation type="submission" date="2022-07" db="EMBL/GenBank/DDBJ databases">
        <title>Taxonomy of Novel Oxalotrophic and Methylotrophic Bacteria.</title>
        <authorList>
            <person name="Sahin N."/>
            <person name="Tani A."/>
        </authorList>
    </citation>
    <scope>NUCLEOTIDE SEQUENCE</scope>
    <source>
        <strain evidence="3">Y10</strain>
    </source>
</reference>
<feature type="transmembrane region" description="Helical" evidence="1">
    <location>
        <begin position="103"/>
        <end position="126"/>
    </location>
</feature>
<feature type="transmembrane region" description="Helical" evidence="1">
    <location>
        <begin position="69"/>
        <end position="91"/>
    </location>
</feature>
<sequence length="376" mass="42982">MMQIDSKNILEKKIGNGKYRLLSVSRKRLVIWGVSVGVFLFLSFMIDPLNPGWSQFFNKTIGKFIYDLTWLFGICILLAEISLMIDAILNRKLPWTDKPRKRIIWQAILLVLGSLAVVLLIYMLVISVEPTKHIKSIEELSVTMQLLVTNFMVSIVITAINTGDYLLYNWTQSAVQATAHQLEAVKFEQAAIAAELQALKLQIDPHFIFNNLSVLAEITRNDQEAGVLYAENFSKVYRYTLLNSKKDLIPLADELRFLEAYRYLIAKRFGAAVIFDIEVAPELQTLQLPPMTLQFLVENAIKHNQTRKETPLQIFIKKEDATHLVVINTLDPMPKTAWSSGLGLENITNRYLLLSQEKPVMYQTTDYFIVKLPLIS</sequence>
<dbReference type="EMBL" id="BRVO01000002">
    <property type="protein sequence ID" value="GLB49424.1"/>
    <property type="molecule type" value="Genomic_DNA"/>
</dbReference>
<keyword evidence="1" id="KW-0472">Membrane</keyword>
<feature type="transmembrane region" description="Helical" evidence="1">
    <location>
        <begin position="29"/>
        <end position="49"/>
    </location>
</feature>
<dbReference type="PANTHER" id="PTHR34220:SF7">
    <property type="entry name" value="SENSOR HISTIDINE KINASE YPDA"/>
    <property type="match status" value="1"/>
</dbReference>